<evidence type="ECO:0000256" key="3">
    <source>
        <dbReference type="PROSITE-ProRule" id="PRU00221"/>
    </source>
</evidence>
<evidence type="ECO:0000256" key="2">
    <source>
        <dbReference type="ARBA" id="ARBA00022737"/>
    </source>
</evidence>
<protein>
    <recommendedName>
        <fullName evidence="5">EML-like second beta-propeller domain-containing protein</fullName>
    </recommendedName>
</protein>
<dbReference type="InterPro" id="IPR019775">
    <property type="entry name" value="WD40_repeat_CS"/>
</dbReference>
<feature type="repeat" description="WD" evidence="3">
    <location>
        <begin position="287"/>
        <end position="319"/>
    </location>
</feature>
<dbReference type="InterPro" id="IPR036322">
    <property type="entry name" value="WD40_repeat_dom_sf"/>
</dbReference>
<evidence type="ECO:0000256" key="1">
    <source>
        <dbReference type="ARBA" id="ARBA00022574"/>
    </source>
</evidence>
<gene>
    <name evidence="6" type="ORF">HYDPIDRAFT_119616</name>
</gene>
<feature type="repeat" description="WD" evidence="3">
    <location>
        <begin position="600"/>
        <end position="641"/>
    </location>
</feature>
<dbReference type="InterPro" id="IPR001680">
    <property type="entry name" value="WD40_rpt"/>
</dbReference>
<dbReference type="PROSITE" id="PS50294">
    <property type="entry name" value="WD_REPEATS_REGION"/>
    <property type="match status" value="12"/>
</dbReference>
<evidence type="ECO:0000256" key="4">
    <source>
        <dbReference type="SAM" id="MobiDB-lite"/>
    </source>
</evidence>
<dbReference type="InterPro" id="IPR020472">
    <property type="entry name" value="WD40_PAC1"/>
</dbReference>
<feature type="compositionally biased region" description="Low complexity" evidence="4">
    <location>
        <begin position="1"/>
        <end position="13"/>
    </location>
</feature>
<dbReference type="OrthoDB" id="674604at2759"/>
<accession>A0A0C9W6I9</accession>
<feature type="region of interest" description="Disordered" evidence="4">
    <location>
        <begin position="1"/>
        <end position="33"/>
    </location>
</feature>
<dbReference type="EMBL" id="KN839948">
    <property type="protein sequence ID" value="KIJ58371.1"/>
    <property type="molecule type" value="Genomic_DNA"/>
</dbReference>
<name>A0A0C9W6I9_9AGAM</name>
<feature type="repeat" description="WD" evidence="3">
    <location>
        <begin position="158"/>
        <end position="199"/>
    </location>
</feature>
<feature type="region of interest" description="Disordered" evidence="4">
    <location>
        <begin position="687"/>
        <end position="706"/>
    </location>
</feature>
<feature type="compositionally biased region" description="Low complexity" evidence="4">
    <location>
        <begin position="818"/>
        <end position="831"/>
    </location>
</feature>
<organism evidence="6 7">
    <name type="scientific">Hydnomerulius pinastri MD-312</name>
    <dbReference type="NCBI Taxonomy" id="994086"/>
    <lineage>
        <taxon>Eukaryota</taxon>
        <taxon>Fungi</taxon>
        <taxon>Dikarya</taxon>
        <taxon>Basidiomycota</taxon>
        <taxon>Agaricomycotina</taxon>
        <taxon>Agaricomycetes</taxon>
        <taxon>Agaricomycetidae</taxon>
        <taxon>Boletales</taxon>
        <taxon>Boletales incertae sedis</taxon>
        <taxon>Leucogyrophana</taxon>
    </lineage>
</organism>
<feature type="compositionally biased region" description="Polar residues" evidence="4">
    <location>
        <begin position="687"/>
        <end position="704"/>
    </location>
</feature>
<dbReference type="InterPro" id="IPR055442">
    <property type="entry name" value="Beta-prop_EML-like_2nd"/>
</dbReference>
<evidence type="ECO:0000313" key="6">
    <source>
        <dbReference type="EMBL" id="KIJ58371.1"/>
    </source>
</evidence>
<dbReference type="AlphaFoldDB" id="A0A0C9W6I9"/>
<dbReference type="CDD" id="cd00200">
    <property type="entry name" value="WD40"/>
    <property type="match status" value="2"/>
</dbReference>
<dbReference type="PROSITE" id="PS00678">
    <property type="entry name" value="WD_REPEATS_1"/>
    <property type="match status" value="5"/>
</dbReference>
<feature type="domain" description="EML-like second beta-propeller" evidence="5">
    <location>
        <begin position="481"/>
        <end position="648"/>
    </location>
</feature>
<feature type="repeat" description="WD" evidence="3">
    <location>
        <begin position="346"/>
        <end position="387"/>
    </location>
</feature>
<sequence length="886" mass="95033">MESESPSSFPTPSNADLSTHDSEESQGEPFNPKGQTAIYAISYSPNGKLIATGTQDKSIRIWDSQSGRMLLDLIGHTDTIRALSFSHNGTQLASGSADHTIRIWNTSSGDTLGESWEAHSDYATSVAYSPDDKVIATAGLDGVVRIWDVATRVKIVEITDHPAAVRCVRFSPDGSHLASGCDDHNVRIYDRRTGALVLGPLEGHTDLLGAIAYCPDGTRIASCSDDCTIRIWDSISGNMVLGPLEGHADWVAWIEYSPDGKELLSGSHDTTMRLWDSFTGRLIAGPLRRHHGAVCGLSYSPDGAHFVSGAEDGTIRVWDACTREVVLPVLAEADIHNYEVTGTGPFGGHTNYVTAVAYFPDGKHAASASYDKSIRKWDVRTGTLVTEHLRCHYNEIYSLSISFDGKRLASGAYSSIKVRDCVEWEVILDLSGHSQWVHCVRFSPDAKLLASAGYGGEVFLWDSDTGEKLRSMTGHDSTSAVWAVAFSPDGQKLASCSQDDTLRIWDIHTAEMIAGPFAAQSCCLVFSPDGRAIATGTSDSSLVVLDADTGSVIIGPLKRHASLIHCVAYSPDGSTICTGSDDHTICLWDAKTGDLLLDPLQGHRGPVSSVSFSSDGRRILSGSSDNTLKLWSSASGELVNLSDSDLREEEANSFLDLPATMVPGAIPTDQTLPGDITDLLDLPATSFSRAGNQTAQRRTESSTGPGRLAAFWSRLRSGYQRNVSSVPEQPSTVHRPPSHSYLPSIFRRRPPPASETELTERRQGNRITFTRVAYGSMASGRFVAIAREGPPHRPQRVTVIPPEEYAALDAQGAEESNDPAAAAQSSDPAASTGPSGAQEVPSGSRTDTVQNTPSVPASTSTSDSDSDMMAYHGCCACCLVPRGARR</sequence>
<keyword evidence="7" id="KW-1185">Reference proteome</keyword>
<dbReference type="Pfam" id="PF00400">
    <property type="entry name" value="WD40"/>
    <property type="match status" value="10"/>
</dbReference>
<feature type="repeat" description="WD" evidence="3">
    <location>
        <begin position="244"/>
        <end position="285"/>
    </location>
</feature>
<feature type="repeat" description="WD" evidence="3">
    <location>
        <begin position="557"/>
        <end position="598"/>
    </location>
</feature>
<evidence type="ECO:0000259" key="5">
    <source>
        <dbReference type="Pfam" id="PF23414"/>
    </source>
</evidence>
<feature type="compositionally biased region" description="Polar residues" evidence="4">
    <location>
        <begin position="841"/>
        <end position="857"/>
    </location>
</feature>
<keyword evidence="2" id="KW-0677">Repeat</keyword>
<dbReference type="PANTHER" id="PTHR19848:SF8">
    <property type="entry name" value="F-BOX AND WD REPEAT DOMAIN CONTAINING 7"/>
    <property type="match status" value="1"/>
</dbReference>
<feature type="region of interest" description="Disordered" evidence="4">
    <location>
        <begin position="811"/>
        <end position="866"/>
    </location>
</feature>
<feature type="repeat" description="WD" evidence="3">
    <location>
        <begin position="38"/>
        <end position="72"/>
    </location>
</feature>
<dbReference type="Proteomes" id="UP000053820">
    <property type="component" value="Unassembled WGS sequence"/>
</dbReference>
<dbReference type="PROSITE" id="PS50082">
    <property type="entry name" value="WD_REPEATS_2"/>
    <property type="match status" value="12"/>
</dbReference>
<reference evidence="6 7" key="1">
    <citation type="submission" date="2014-04" db="EMBL/GenBank/DDBJ databases">
        <title>Evolutionary Origins and Diversification of the Mycorrhizal Mutualists.</title>
        <authorList>
            <consortium name="DOE Joint Genome Institute"/>
            <consortium name="Mycorrhizal Genomics Consortium"/>
            <person name="Kohler A."/>
            <person name="Kuo A."/>
            <person name="Nagy L.G."/>
            <person name="Floudas D."/>
            <person name="Copeland A."/>
            <person name="Barry K.W."/>
            <person name="Cichocki N."/>
            <person name="Veneault-Fourrey C."/>
            <person name="LaButti K."/>
            <person name="Lindquist E.A."/>
            <person name="Lipzen A."/>
            <person name="Lundell T."/>
            <person name="Morin E."/>
            <person name="Murat C."/>
            <person name="Riley R."/>
            <person name="Ohm R."/>
            <person name="Sun H."/>
            <person name="Tunlid A."/>
            <person name="Henrissat B."/>
            <person name="Grigoriev I.V."/>
            <person name="Hibbett D.S."/>
            <person name="Martin F."/>
        </authorList>
    </citation>
    <scope>NUCLEOTIDE SEQUENCE [LARGE SCALE GENOMIC DNA]</scope>
    <source>
        <strain evidence="6 7">MD-312</strain>
    </source>
</reference>
<proteinExistence type="predicted"/>
<feature type="compositionally biased region" description="Polar residues" evidence="4">
    <location>
        <begin position="722"/>
        <end position="732"/>
    </location>
</feature>
<dbReference type="HOGENOM" id="CLU_000288_6_12_1"/>
<feature type="repeat" description="WD" evidence="3">
    <location>
        <begin position="73"/>
        <end position="114"/>
    </location>
</feature>
<feature type="repeat" description="WD" evidence="3">
    <location>
        <begin position="430"/>
        <end position="471"/>
    </location>
</feature>
<dbReference type="Gene3D" id="2.130.10.10">
    <property type="entry name" value="YVTN repeat-like/Quinoprotein amine dehydrogenase"/>
    <property type="match status" value="5"/>
</dbReference>
<dbReference type="PANTHER" id="PTHR19848">
    <property type="entry name" value="WD40 REPEAT PROTEIN"/>
    <property type="match status" value="1"/>
</dbReference>
<feature type="repeat" description="WD" evidence="3">
    <location>
        <begin position="201"/>
        <end position="242"/>
    </location>
</feature>
<dbReference type="InterPro" id="IPR015943">
    <property type="entry name" value="WD40/YVTN_repeat-like_dom_sf"/>
</dbReference>
<evidence type="ECO:0000313" key="7">
    <source>
        <dbReference type="Proteomes" id="UP000053820"/>
    </source>
</evidence>
<feature type="region of interest" description="Disordered" evidence="4">
    <location>
        <begin position="722"/>
        <end position="764"/>
    </location>
</feature>
<dbReference type="SUPFAM" id="SSF50978">
    <property type="entry name" value="WD40 repeat-like"/>
    <property type="match status" value="2"/>
</dbReference>
<keyword evidence="1 3" id="KW-0853">WD repeat</keyword>
<feature type="repeat" description="WD" evidence="3">
    <location>
        <begin position="474"/>
        <end position="515"/>
    </location>
</feature>
<dbReference type="SMART" id="SM00320">
    <property type="entry name" value="WD40"/>
    <property type="match status" value="14"/>
</dbReference>
<dbReference type="PRINTS" id="PR00320">
    <property type="entry name" value="GPROTEINBRPT"/>
</dbReference>
<dbReference type="Pfam" id="PF23414">
    <property type="entry name" value="Beta-prop_EML_2"/>
    <property type="match status" value="1"/>
</dbReference>
<feature type="repeat" description="WD" evidence="3">
    <location>
        <begin position="116"/>
        <end position="157"/>
    </location>
</feature>